<evidence type="ECO:0000256" key="1">
    <source>
        <dbReference type="ARBA" id="ARBA00022527"/>
    </source>
</evidence>
<evidence type="ECO:0000256" key="3">
    <source>
        <dbReference type="ARBA" id="ARBA00022741"/>
    </source>
</evidence>
<dbReference type="GO" id="GO:0005524">
    <property type="term" value="F:ATP binding"/>
    <property type="evidence" value="ECO:0007669"/>
    <property type="project" value="UniProtKB-KW"/>
</dbReference>
<dbReference type="AlphaFoldDB" id="A0A426YME6"/>
<gene>
    <name evidence="6" type="ORF">B296_00050191</name>
</gene>
<evidence type="ECO:0000256" key="4">
    <source>
        <dbReference type="ARBA" id="ARBA00022777"/>
    </source>
</evidence>
<evidence type="ECO:0000256" key="5">
    <source>
        <dbReference type="ARBA" id="ARBA00022840"/>
    </source>
</evidence>
<reference evidence="6 7" key="1">
    <citation type="journal article" date="2014" name="Agronomy (Basel)">
        <title>A Draft Genome Sequence for Ensete ventricosum, the Drought-Tolerant Tree Against Hunger.</title>
        <authorList>
            <person name="Harrison J."/>
            <person name="Moore K.A."/>
            <person name="Paszkiewicz K."/>
            <person name="Jones T."/>
            <person name="Grant M."/>
            <person name="Ambacheew D."/>
            <person name="Muzemil S."/>
            <person name="Studholme D.J."/>
        </authorList>
    </citation>
    <scope>NUCLEOTIDE SEQUENCE [LARGE SCALE GENOMIC DNA]</scope>
</reference>
<dbReference type="PANTHER" id="PTHR45646:SF7">
    <property type="entry name" value="SERINE_THREONINE-PROTEIN KINASE AFC2"/>
    <property type="match status" value="1"/>
</dbReference>
<keyword evidence="3" id="KW-0547">Nucleotide-binding</keyword>
<evidence type="ECO:0000256" key="2">
    <source>
        <dbReference type="ARBA" id="ARBA00022679"/>
    </source>
</evidence>
<dbReference type="GO" id="GO:0004674">
    <property type="term" value="F:protein serine/threonine kinase activity"/>
    <property type="evidence" value="ECO:0007669"/>
    <property type="project" value="UniProtKB-KW"/>
</dbReference>
<comment type="caution">
    <text evidence="6">The sequence shown here is derived from an EMBL/GenBank/DDBJ whole genome shotgun (WGS) entry which is preliminary data.</text>
</comment>
<evidence type="ECO:0000313" key="7">
    <source>
        <dbReference type="Proteomes" id="UP000287651"/>
    </source>
</evidence>
<name>A0A426YME6_ENSVE</name>
<keyword evidence="5" id="KW-0067">ATP-binding</keyword>
<dbReference type="EMBL" id="AMZH03011429">
    <property type="protein sequence ID" value="RRT52891.1"/>
    <property type="molecule type" value="Genomic_DNA"/>
</dbReference>
<dbReference type="InterPro" id="IPR051175">
    <property type="entry name" value="CLK_kinases"/>
</dbReference>
<accession>A0A426YME6</accession>
<protein>
    <recommendedName>
        <fullName evidence="8">Protein kinase domain-containing protein</fullName>
    </recommendedName>
</protein>
<organism evidence="6 7">
    <name type="scientific">Ensete ventricosum</name>
    <name type="common">Abyssinian banana</name>
    <name type="synonym">Musa ensete</name>
    <dbReference type="NCBI Taxonomy" id="4639"/>
    <lineage>
        <taxon>Eukaryota</taxon>
        <taxon>Viridiplantae</taxon>
        <taxon>Streptophyta</taxon>
        <taxon>Embryophyta</taxon>
        <taxon>Tracheophyta</taxon>
        <taxon>Spermatophyta</taxon>
        <taxon>Magnoliopsida</taxon>
        <taxon>Liliopsida</taxon>
        <taxon>Zingiberales</taxon>
        <taxon>Musaceae</taxon>
        <taxon>Ensete</taxon>
    </lineage>
</organism>
<evidence type="ECO:0000313" key="6">
    <source>
        <dbReference type="EMBL" id="RRT52891.1"/>
    </source>
</evidence>
<keyword evidence="2" id="KW-0808">Transferase</keyword>
<sequence>METQWIAELPHAATDKRPRKRPRLAWDVPPPIPPPMVLAPSFLLDFVVPLMLYCGMEAAQMATMNQHLQSFYYGGVPRYGSPPWRGDDKDGHYIFGIGENLTPRYRILNKMGEEASFPCSCGAVMHDLRLIHTDLKPENILLVSSEYIKVPDHKVIYLPLGSWLDIHNSTKGYITTGFVMEVTPGDALYYDSNLLYLFPCVSIIASVQRNISGKVEDCDWTGPKGQPQGKASEQFGDCLAFR</sequence>
<dbReference type="PANTHER" id="PTHR45646">
    <property type="entry name" value="SERINE/THREONINE-PROTEIN KINASE DOA-RELATED"/>
    <property type="match status" value="1"/>
</dbReference>
<dbReference type="SUPFAM" id="SSF56112">
    <property type="entry name" value="Protein kinase-like (PK-like)"/>
    <property type="match status" value="1"/>
</dbReference>
<dbReference type="Gene3D" id="1.10.510.10">
    <property type="entry name" value="Transferase(Phosphotransferase) domain 1"/>
    <property type="match status" value="1"/>
</dbReference>
<dbReference type="InterPro" id="IPR011009">
    <property type="entry name" value="Kinase-like_dom_sf"/>
</dbReference>
<dbReference type="GO" id="GO:0005634">
    <property type="term" value="C:nucleus"/>
    <property type="evidence" value="ECO:0007669"/>
    <property type="project" value="TreeGrafter"/>
</dbReference>
<keyword evidence="4" id="KW-0418">Kinase</keyword>
<proteinExistence type="predicted"/>
<dbReference type="Proteomes" id="UP000287651">
    <property type="component" value="Unassembled WGS sequence"/>
</dbReference>
<evidence type="ECO:0008006" key="8">
    <source>
        <dbReference type="Google" id="ProtNLM"/>
    </source>
</evidence>
<keyword evidence="1" id="KW-0723">Serine/threonine-protein kinase</keyword>